<dbReference type="EMBL" id="OV651816">
    <property type="protein sequence ID" value="CAH1110049.1"/>
    <property type="molecule type" value="Genomic_DNA"/>
</dbReference>
<accession>A0A9P0D3W7</accession>
<dbReference type="Proteomes" id="UP001153636">
    <property type="component" value="Chromosome 4"/>
</dbReference>
<evidence type="ECO:0000313" key="1">
    <source>
        <dbReference type="EMBL" id="CAH1110049.1"/>
    </source>
</evidence>
<gene>
    <name evidence="1" type="ORF">PSYICH_LOCUS9830</name>
</gene>
<sequence length="127" mass="14802">MVNQNKDTDSNVVNGHHIKWIRYEKASPFEMKIKTDLDEDFRSIMILLRRGRRVTVYSMEGYLKPLHTENKPISAMKLKHLKEICNSGSVPEDCRLFFTNLLAEEGIQDKTVVPDVDDPEEENFFSQ</sequence>
<evidence type="ECO:0000313" key="2">
    <source>
        <dbReference type="Proteomes" id="UP001153636"/>
    </source>
</evidence>
<keyword evidence="2" id="KW-1185">Reference proteome</keyword>
<proteinExistence type="predicted"/>
<dbReference type="AlphaFoldDB" id="A0A9P0D3W7"/>
<name>A0A9P0D3W7_9CUCU</name>
<reference evidence="1" key="1">
    <citation type="submission" date="2022-01" db="EMBL/GenBank/DDBJ databases">
        <authorList>
            <person name="King R."/>
        </authorList>
    </citation>
    <scope>NUCLEOTIDE SEQUENCE</scope>
</reference>
<protein>
    <submittedName>
        <fullName evidence="1">Uncharacterized protein</fullName>
    </submittedName>
</protein>
<organism evidence="1 2">
    <name type="scientific">Psylliodes chrysocephalus</name>
    <dbReference type="NCBI Taxonomy" id="3402493"/>
    <lineage>
        <taxon>Eukaryota</taxon>
        <taxon>Metazoa</taxon>
        <taxon>Ecdysozoa</taxon>
        <taxon>Arthropoda</taxon>
        <taxon>Hexapoda</taxon>
        <taxon>Insecta</taxon>
        <taxon>Pterygota</taxon>
        <taxon>Neoptera</taxon>
        <taxon>Endopterygota</taxon>
        <taxon>Coleoptera</taxon>
        <taxon>Polyphaga</taxon>
        <taxon>Cucujiformia</taxon>
        <taxon>Chrysomeloidea</taxon>
        <taxon>Chrysomelidae</taxon>
        <taxon>Galerucinae</taxon>
        <taxon>Alticini</taxon>
        <taxon>Psylliodes</taxon>
    </lineage>
</organism>